<dbReference type="EMBL" id="ML978769">
    <property type="protein sequence ID" value="KAF2083600.1"/>
    <property type="molecule type" value="Genomic_DNA"/>
</dbReference>
<dbReference type="Proteomes" id="UP000799776">
    <property type="component" value="Unassembled WGS sequence"/>
</dbReference>
<keyword evidence="3" id="KW-1185">Reference proteome</keyword>
<dbReference type="OrthoDB" id="8033832at2759"/>
<feature type="region of interest" description="Disordered" evidence="1">
    <location>
        <begin position="83"/>
        <end position="112"/>
    </location>
</feature>
<feature type="compositionally biased region" description="Basic and acidic residues" evidence="1">
    <location>
        <begin position="28"/>
        <end position="42"/>
    </location>
</feature>
<dbReference type="AlphaFoldDB" id="A0A9P4HQN1"/>
<dbReference type="InterPro" id="IPR012677">
    <property type="entry name" value="Nucleotide-bd_a/b_plait_sf"/>
</dbReference>
<evidence type="ECO:0000256" key="1">
    <source>
        <dbReference type="SAM" id="MobiDB-lite"/>
    </source>
</evidence>
<feature type="region of interest" description="Disordered" evidence="1">
    <location>
        <begin position="24"/>
        <end position="66"/>
    </location>
</feature>
<accession>A0A9P4HQN1</accession>
<protein>
    <recommendedName>
        <fullName evidence="4">Nucleoporin NUP53</fullName>
    </recommendedName>
</protein>
<evidence type="ECO:0000313" key="3">
    <source>
        <dbReference type="Proteomes" id="UP000799776"/>
    </source>
</evidence>
<evidence type="ECO:0000313" key="2">
    <source>
        <dbReference type="EMBL" id="KAF2083600.1"/>
    </source>
</evidence>
<name>A0A9P4HQN1_9PEZI</name>
<dbReference type="Gene3D" id="3.30.70.330">
    <property type="match status" value="1"/>
</dbReference>
<reference evidence="2" key="1">
    <citation type="journal article" date="2020" name="Stud. Mycol.">
        <title>101 Dothideomycetes genomes: a test case for predicting lifestyles and emergence of pathogens.</title>
        <authorList>
            <person name="Haridas S."/>
            <person name="Albert R."/>
            <person name="Binder M."/>
            <person name="Bloem J."/>
            <person name="Labutti K."/>
            <person name="Salamov A."/>
            <person name="Andreopoulos B."/>
            <person name="Baker S."/>
            <person name="Barry K."/>
            <person name="Bills G."/>
            <person name="Bluhm B."/>
            <person name="Cannon C."/>
            <person name="Castanera R."/>
            <person name="Culley D."/>
            <person name="Daum C."/>
            <person name="Ezra D."/>
            <person name="Gonzalez J."/>
            <person name="Henrissat B."/>
            <person name="Kuo A."/>
            <person name="Liang C."/>
            <person name="Lipzen A."/>
            <person name="Lutzoni F."/>
            <person name="Magnuson J."/>
            <person name="Mondo S."/>
            <person name="Nolan M."/>
            <person name="Ohm R."/>
            <person name="Pangilinan J."/>
            <person name="Park H.-J."/>
            <person name="Ramirez L."/>
            <person name="Alfaro M."/>
            <person name="Sun H."/>
            <person name="Tritt A."/>
            <person name="Yoshinaga Y."/>
            <person name="Zwiers L.-H."/>
            <person name="Turgeon B."/>
            <person name="Goodwin S."/>
            <person name="Spatafora J."/>
            <person name="Crous P."/>
            <person name="Grigoriev I."/>
        </authorList>
    </citation>
    <scope>NUCLEOTIDE SEQUENCE</scope>
    <source>
        <strain evidence="2">CBS 121410</strain>
    </source>
</reference>
<feature type="compositionally biased region" description="Low complexity" evidence="1">
    <location>
        <begin position="239"/>
        <end position="273"/>
    </location>
</feature>
<proteinExistence type="predicted"/>
<feature type="compositionally biased region" description="Polar residues" evidence="1">
    <location>
        <begin position="91"/>
        <end position="102"/>
    </location>
</feature>
<comment type="caution">
    <text evidence="2">The sequence shown here is derived from an EMBL/GenBank/DDBJ whole genome shotgun (WGS) entry which is preliminary data.</text>
</comment>
<feature type="region of interest" description="Disordered" evidence="1">
    <location>
        <begin position="239"/>
        <end position="313"/>
    </location>
</feature>
<organism evidence="2 3">
    <name type="scientific">Saccharata proteae CBS 121410</name>
    <dbReference type="NCBI Taxonomy" id="1314787"/>
    <lineage>
        <taxon>Eukaryota</taxon>
        <taxon>Fungi</taxon>
        <taxon>Dikarya</taxon>
        <taxon>Ascomycota</taxon>
        <taxon>Pezizomycotina</taxon>
        <taxon>Dothideomycetes</taxon>
        <taxon>Dothideomycetes incertae sedis</taxon>
        <taxon>Botryosphaeriales</taxon>
        <taxon>Saccharataceae</taxon>
        <taxon>Saccharata</taxon>
    </lineage>
</organism>
<gene>
    <name evidence="2" type="ORF">K490DRAFT_51224</name>
</gene>
<evidence type="ECO:0008006" key="4">
    <source>
        <dbReference type="Google" id="ProtNLM"/>
    </source>
</evidence>
<feature type="compositionally biased region" description="Polar residues" evidence="1">
    <location>
        <begin position="274"/>
        <end position="294"/>
    </location>
</feature>
<sequence length="400" mass="43471">MQVHAVPDSERAFDASGRQLPWAYEYADPEHSQRRHVEEKGPFGRSTRRRGLSRSKTTGTPARKEDLAKIENLKLIDDLFTQTKAPEAKQPSATGPTQSLSASPVVPSGQVTSTKEPTEVILYGYSSETQWAAIEYYERVSSGFIYEDYERHPPHSKYNQSLSLTRAALQGNLSAAALRKKNTYAGGVHWIKVTFDSPEAADLACHYSPHTIHGHAVFAELFRGTGPQRGDTAIPATQMGAAAAATESPAHSSTTFRNDTASPSTSDTASSATVRENANGNLRQRGSIPSNNPKSEAAATANAKQDAPQPAAGRIRGARRAILRPAEQALLPVGSWWQQRLGNTPIIGMFVGTGIEVIGSEVPRKEDGSFDKDNASFYWKIWAFIDACLKTDFLGLGTEE</sequence>